<organism evidence="9 10">
    <name type="scientific">Faucicola osloensis</name>
    <name type="common">Moraxella osloensis</name>
    <dbReference type="NCBI Taxonomy" id="34062"/>
    <lineage>
        <taxon>Bacteria</taxon>
        <taxon>Pseudomonadati</taxon>
        <taxon>Pseudomonadota</taxon>
        <taxon>Gammaproteobacteria</taxon>
        <taxon>Moraxellales</taxon>
        <taxon>Moraxellaceae</taxon>
        <taxon>Faucicola</taxon>
    </lineage>
</organism>
<keyword evidence="4 8" id="KW-0378">Hydrolase</keyword>
<evidence type="ECO:0000256" key="8">
    <source>
        <dbReference type="RuleBase" id="RU364100"/>
    </source>
</evidence>
<dbReference type="EC" id="3.4.-.-" evidence="8"/>
<evidence type="ECO:0000256" key="4">
    <source>
        <dbReference type="ARBA" id="ARBA00022801"/>
    </source>
</evidence>
<gene>
    <name evidence="9" type="ORF">CYJ96_12075</name>
</gene>
<keyword evidence="6" id="KW-0238">DNA-binding</keyword>
<comment type="caution">
    <text evidence="9">The sequence shown here is derived from an EMBL/GenBank/DDBJ whole genome shotgun (WGS) entry which is preliminary data.</text>
</comment>
<evidence type="ECO:0000256" key="7">
    <source>
        <dbReference type="ARBA" id="ARBA00023239"/>
    </source>
</evidence>
<evidence type="ECO:0000313" key="10">
    <source>
        <dbReference type="Proteomes" id="UP000234914"/>
    </source>
</evidence>
<dbReference type="AlphaFoldDB" id="A0A2I1RF57"/>
<keyword evidence="7" id="KW-0456">Lyase</keyword>
<keyword evidence="5" id="KW-0190">Covalent protein-DNA linkage</keyword>
<dbReference type="Proteomes" id="UP000234914">
    <property type="component" value="Unassembled WGS sequence"/>
</dbReference>
<dbReference type="Gene3D" id="3.90.1680.10">
    <property type="entry name" value="SOS response associated peptidase-like"/>
    <property type="match status" value="1"/>
</dbReference>
<comment type="similarity">
    <text evidence="1 8">Belongs to the SOS response-associated peptidase family.</text>
</comment>
<dbReference type="GO" id="GO:0106300">
    <property type="term" value="P:protein-DNA covalent cross-linking repair"/>
    <property type="evidence" value="ECO:0007669"/>
    <property type="project" value="InterPro"/>
</dbReference>
<dbReference type="PANTHER" id="PTHR13604:SF0">
    <property type="entry name" value="ABASIC SITE PROCESSING PROTEIN HMCES"/>
    <property type="match status" value="1"/>
</dbReference>
<dbReference type="Pfam" id="PF02586">
    <property type="entry name" value="SRAP"/>
    <property type="match status" value="1"/>
</dbReference>
<dbReference type="PANTHER" id="PTHR13604">
    <property type="entry name" value="DC12-RELATED"/>
    <property type="match status" value="1"/>
</dbReference>
<accession>A0A2I1RF57</accession>
<evidence type="ECO:0000256" key="3">
    <source>
        <dbReference type="ARBA" id="ARBA00022763"/>
    </source>
</evidence>
<keyword evidence="3" id="KW-0227">DNA damage</keyword>
<dbReference type="InterPro" id="IPR036590">
    <property type="entry name" value="SRAP-like"/>
</dbReference>
<reference evidence="9 10" key="1">
    <citation type="submission" date="2017-12" db="EMBL/GenBank/DDBJ databases">
        <title>Phylogenetic diversity of female urinary microbiome.</title>
        <authorList>
            <person name="Thomas-White K."/>
            <person name="Wolfe A.J."/>
        </authorList>
    </citation>
    <scope>NUCLEOTIDE SEQUENCE [LARGE SCALE GENOMIC DNA]</scope>
    <source>
        <strain evidence="9 10">UMB0416</strain>
    </source>
</reference>
<proteinExistence type="inferred from homology"/>
<evidence type="ECO:0000256" key="1">
    <source>
        <dbReference type="ARBA" id="ARBA00008136"/>
    </source>
</evidence>
<evidence type="ECO:0000313" key="9">
    <source>
        <dbReference type="EMBL" id="PKZ67773.1"/>
    </source>
</evidence>
<dbReference type="SUPFAM" id="SSF143081">
    <property type="entry name" value="BB1717-like"/>
    <property type="match status" value="1"/>
</dbReference>
<dbReference type="GO" id="GO:0008233">
    <property type="term" value="F:peptidase activity"/>
    <property type="evidence" value="ECO:0007669"/>
    <property type="project" value="UniProtKB-KW"/>
</dbReference>
<dbReference type="InterPro" id="IPR003738">
    <property type="entry name" value="SRAP"/>
</dbReference>
<keyword evidence="2 8" id="KW-0645">Protease</keyword>
<sequence length="169" mass="19699">MFGMVPKWAKDTAIAKYTYNARSQTVMDKPSFKRAWYNNQFALIPVQTIYEPKYINGKAHRYGIHREDNEPFTVAGLYEMVKIGDQLIRSMTMLTINADDHPFMSQFHKPKDEKRSIVVIEPQNRTDWLNMTHQNAFELLKPMGDGYVAEHRPKPKKTLKTAQMDVFNG</sequence>
<dbReference type="GO" id="GO:0016829">
    <property type="term" value="F:lyase activity"/>
    <property type="evidence" value="ECO:0007669"/>
    <property type="project" value="UniProtKB-KW"/>
</dbReference>
<dbReference type="GO" id="GO:0003697">
    <property type="term" value="F:single-stranded DNA binding"/>
    <property type="evidence" value="ECO:0007669"/>
    <property type="project" value="InterPro"/>
</dbReference>
<evidence type="ECO:0000256" key="2">
    <source>
        <dbReference type="ARBA" id="ARBA00022670"/>
    </source>
</evidence>
<name>A0A2I1RF57_FAUOS</name>
<evidence type="ECO:0000256" key="6">
    <source>
        <dbReference type="ARBA" id="ARBA00023125"/>
    </source>
</evidence>
<dbReference type="EMBL" id="PKJS01000024">
    <property type="protein sequence ID" value="PKZ67773.1"/>
    <property type="molecule type" value="Genomic_DNA"/>
</dbReference>
<evidence type="ECO:0000256" key="5">
    <source>
        <dbReference type="ARBA" id="ARBA00023124"/>
    </source>
</evidence>
<protein>
    <recommendedName>
        <fullName evidence="8">Abasic site processing protein</fullName>
        <ecNumber evidence="8">3.4.-.-</ecNumber>
    </recommendedName>
</protein>
<dbReference type="GO" id="GO:0006508">
    <property type="term" value="P:proteolysis"/>
    <property type="evidence" value="ECO:0007669"/>
    <property type="project" value="UniProtKB-KW"/>
</dbReference>